<proteinExistence type="predicted"/>
<keyword evidence="1" id="KW-0812">Transmembrane</keyword>
<gene>
    <name evidence="2" type="ORF">MNBD_ALPHA04-1369</name>
</gene>
<protein>
    <submittedName>
        <fullName evidence="2">Uncharacterized protein</fullName>
    </submittedName>
</protein>
<organism evidence="2">
    <name type="scientific">hydrothermal vent metagenome</name>
    <dbReference type="NCBI Taxonomy" id="652676"/>
    <lineage>
        <taxon>unclassified sequences</taxon>
        <taxon>metagenomes</taxon>
        <taxon>ecological metagenomes</taxon>
    </lineage>
</organism>
<evidence type="ECO:0000256" key="1">
    <source>
        <dbReference type="SAM" id="Phobius"/>
    </source>
</evidence>
<sequence length="68" mass="7524">WLSILITVMGAWIFIEGFLIFAFGDWFLKFAGKMMGSGRDDGAQRIWAGLSVVIGIAAIFVALVRLQM</sequence>
<feature type="non-terminal residue" evidence="2">
    <location>
        <position position="1"/>
    </location>
</feature>
<dbReference type="AlphaFoldDB" id="A0A3B0R7T3"/>
<evidence type="ECO:0000313" key="2">
    <source>
        <dbReference type="EMBL" id="VAV88249.1"/>
    </source>
</evidence>
<dbReference type="EMBL" id="UOEF01000039">
    <property type="protein sequence ID" value="VAV88249.1"/>
    <property type="molecule type" value="Genomic_DNA"/>
</dbReference>
<keyword evidence="1" id="KW-1133">Transmembrane helix</keyword>
<reference evidence="2" key="1">
    <citation type="submission" date="2018-06" db="EMBL/GenBank/DDBJ databases">
        <authorList>
            <person name="Zhirakovskaya E."/>
        </authorList>
    </citation>
    <scope>NUCLEOTIDE SEQUENCE</scope>
</reference>
<accession>A0A3B0R7T3</accession>
<keyword evidence="1" id="KW-0472">Membrane</keyword>
<feature type="transmembrane region" description="Helical" evidence="1">
    <location>
        <begin position="6"/>
        <end position="27"/>
    </location>
</feature>
<feature type="transmembrane region" description="Helical" evidence="1">
    <location>
        <begin position="47"/>
        <end position="66"/>
    </location>
</feature>
<name>A0A3B0R7T3_9ZZZZ</name>